<keyword evidence="4" id="KW-0732">Signal</keyword>
<dbReference type="AlphaFoldDB" id="A0A157LWX2"/>
<dbReference type="GO" id="GO:0015888">
    <property type="term" value="P:thiamine transport"/>
    <property type="evidence" value="ECO:0007669"/>
    <property type="project" value="TreeGrafter"/>
</dbReference>
<evidence type="ECO:0000313" key="7">
    <source>
        <dbReference type="Proteomes" id="UP000077037"/>
    </source>
</evidence>
<dbReference type="InterPro" id="IPR006059">
    <property type="entry name" value="SBP"/>
</dbReference>
<sequence length="354" mass="39387">MLKPNRSVADPSRRSLLKAGGAAAIAAALPLRASQAADDKRMTLVSWGGAYRDAVERAVVRPFMEETGIKVTIVDTPDLAKLRAQIQSNNVQWDVFDAPNALGVAGVNAGFWEPLDLSLFDRDDLVVDIQNNLVPWYLFVGGVAWDPRRYPAGKHPRNFAEYFDLQTFPGLRTFRNRPSETLEAALLADGVAPKNLYPLDVDRAFRALDRIKPKVVKWVEQTPQSLTLLQTGEADFSYSYASRVRPAQASGQSVDFSFDQTIAGFEYLAVVKNAPNKRAAMRFVAYAARPQCQAAFMELLGNAPGSRKARSLMSADALKWIPDLQSDKVVLMNDAWWTKNFDAITLRFKEWSLS</sequence>
<name>A0A157LWX2_9BORD</name>
<accession>A0A157LWX2</accession>
<comment type="similarity">
    <text evidence="2">Belongs to the bacterial solute-binding protein 1 family.</text>
</comment>
<dbReference type="GO" id="GO:0030975">
    <property type="term" value="F:thiamine binding"/>
    <property type="evidence" value="ECO:0007669"/>
    <property type="project" value="TreeGrafter"/>
</dbReference>
<dbReference type="RefSeq" id="WP_066409028.1">
    <property type="nucleotide sequence ID" value="NZ_FKBS01000008.1"/>
</dbReference>
<dbReference type="Pfam" id="PF13416">
    <property type="entry name" value="SBP_bac_8"/>
    <property type="match status" value="1"/>
</dbReference>
<dbReference type="SUPFAM" id="SSF53850">
    <property type="entry name" value="Periplasmic binding protein-like II"/>
    <property type="match status" value="1"/>
</dbReference>
<dbReference type="PROSITE" id="PS51318">
    <property type="entry name" value="TAT"/>
    <property type="match status" value="1"/>
</dbReference>
<proteinExistence type="inferred from homology"/>
<dbReference type="Gene3D" id="3.40.190.10">
    <property type="entry name" value="Periplasmic binding protein-like II"/>
    <property type="match status" value="2"/>
</dbReference>
<dbReference type="Pfam" id="PF10518">
    <property type="entry name" value="TAT_signal"/>
    <property type="match status" value="1"/>
</dbReference>
<dbReference type="GO" id="GO:0030976">
    <property type="term" value="F:thiamine pyrophosphate binding"/>
    <property type="evidence" value="ECO:0007669"/>
    <property type="project" value="TreeGrafter"/>
</dbReference>
<comment type="subcellular location">
    <subcellularLocation>
        <location evidence="1">Periplasm</location>
    </subcellularLocation>
</comment>
<evidence type="ECO:0000256" key="5">
    <source>
        <dbReference type="ARBA" id="ARBA00022764"/>
    </source>
</evidence>
<keyword evidence="5" id="KW-0574">Periplasm</keyword>
<reference evidence="6 7" key="1">
    <citation type="submission" date="2016-03" db="EMBL/GenBank/DDBJ databases">
        <authorList>
            <consortium name="Pathogen Informatics"/>
        </authorList>
    </citation>
    <scope>NUCLEOTIDE SEQUENCE [LARGE SCALE GENOMIC DNA]</scope>
    <source>
        <strain evidence="6 7">NCTC13364</strain>
    </source>
</reference>
<dbReference type="PANTHER" id="PTHR30006:SF3">
    <property type="entry name" value="THIAMINE-BINDING PERIPLASMIC PROTEIN"/>
    <property type="match status" value="1"/>
</dbReference>
<evidence type="ECO:0000256" key="3">
    <source>
        <dbReference type="ARBA" id="ARBA00022448"/>
    </source>
</evidence>
<dbReference type="OrthoDB" id="8874923at2"/>
<evidence type="ECO:0000313" key="6">
    <source>
        <dbReference type="EMBL" id="SAI01372.1"/>
    </source>
</evidence>
<dbReference type="InterPro" id="IPR006311">
    <property type="entry name" value="TAT_signal"/>
</dbReference>
<organism evidence="6 7">
    <name type="scientific">Bordetella ansorpii</name>
    <dbReference type="NCBI Taxonomy" id="288768"/>
    <lineage>
        <taxon>Bacteria</taxon>
        <taxon>Pseudomonadati</taxon>
        <taxon>Pseudomonadota</taxon>
        <taxon>Betaproteobacteria</taxon>
        <taxon>Burkholderiales</taxon>
        <taxon>Alcaligenaceae</taxon>
        <taxon>Bordetella</taxon>
    </lineage>
</organism>
<dbReference type="InterPro" id="IPR019546">
    <property type="entry name" value="TAT_signal_bac_arc"/>
</dbReference>
<gene>
    <name evidence="6" type="ORF">SAMEA1982600_00928</name>
</gene>
<keyword evidence="3" id="KW-0813">Transport</keyword>
<dbReference type="EMBL" id="FKBS01000008">
    <property type="protein sequence ID" value="SAI01372.1"/>
    <property type="molecule type" value="Genomic_DNA"/>
</dbReference>
<protein>
    <submittedName>
        <fullName evidence="6">Extracellular substrate-binding protein</fullName>
    </submittedName>
</protein>
<dbReference type="CDD" id="cd13589">
    <property type="entry name" value="PBP2_polyamine_RpCGA009"/>
    <property type="match status" value="1"/>
</dbReference>
<dbReference type="GO" id="GO:0030288">
    <property type="term" value="C:outer membrane-bounded periplasmic space"/>
    <property type="evidence" value="ECO:0007669"/>
    <property type="project" value="TreeGrafter"/>
</dbReference>
<dbReference type="Proteomes" id="UP000077037">
    <property type="component" value="Unassembled WGS sequence"/>
</dbReference>
<evidence type="ECO:0000256" key="4">
    <source>
        <dbReference type="ARBA" id="ARBA00022729"/>
    </source>
</evidence>
<dbReference type="PANTHER" id="PTHR30006">
    <property type="entry name" value="THIAMINE-BINDING PERIPLASMIC PROTEIN-RELATED"/>
    <property type="match status" value="1"/>
</dbReference>
<evidence type="ECO:0000256" key="1">
    <source>
        <dbReference type="ARBA" id="ARBA00004418"/>
    </source>
</evidence>
<evidence type="ECO:0000256" key="2">
    <source>
        <dbReference type="ARBA" id="ARBA00008520"/>
    </source>
</evidence>